<dbReference type="GO" id="GO:0004747">
    <property type="term" value="F:ribokinase activity"/>
    <property type="evidence" value="ECO:0007669"/>
    <property type="project" value="UniProtKB-UniRule"/>
</dbReference>
<evidence type="ECO:0000259" key="13">
    <source>
        <dbReference type="Pfam" id="PF00294"/>
    </source>
</evidence>
<comment type="caution">
    <text evidence="12">Lacks conserved residue(s) required for the propagation of feature annotation.</text>
</comment>
<dbReference type="GO" id="GO:0019303">
    <property type="term" value="P:D-ribose catabolic process"/>
    <property type="evidence" value="ECO:0007669"/>
    <property type="project" value="UniProtKB-UniRule"/>
</dbReference>
<dbReference type="InterPro" id="IPR002139">
    <property type="entry name" value="Ribo/fructo_kinase"/>
</dbReference>
<comment type="similarity">
    <text evidence="12">Belongs to the carbohydrate kinase PfkB family. Ribokinase subfamily.</text>
</comment>
<evidence type="ECO:0000256" key="7">
    <source>
        <dbReference type="ARBA" id="ARBA00022777"/>
    </source>
</evidence>
<feature type="binding site" evidence="12">
    <location>
        <begin position="10"/>
        <end position="12"/>
    </location>
    <ligand>
        <name>substrate</name>
    </ligand>
</feature>
<keyword evidence="4 12" id="KW-0808">Transferase</keyword>
<keyword evidence="6 12" id="KW-0547">Nucleotide-binding</keyword>
<accession>A0A5D3FYJ6</accession>
<dbReference type="Gene3D" id="3.40.1190.20">
    <property type="match status" value="1"/>
</dbReference>
<dbReference type="GO" id="GO:0046872">
    <property type="term" value="F:metal ion binding"/>
    <property type="evidence" value="ECO:0007669"/>
    <property type="project" value="UniProtKB-KW"/>
</dbReference>
<dbReference type="SUPFAM" id="SSF53613">
    <property type="entry name" value="Ribokinase-like"/>
    <property type="match status" value="1"/>
</dbReference>
<evidence type="ECO:0000256" key="10">
    <source>
        <dbReference type="ARBA" id="ARBA00022958"/>
    </source>
</evidence>
<comment type="caution">
    <text evidence="14">The sequence shown here is derived from an EMBL/GenBank/DDBJ whole genome shotgun (WGS) entry which is preliminary data.</text>
</comment>
<dbReference type="GO" id="GO:0005829">
    <property type="term" value="C:cytosol"/>
    <property type="evidence" value="ECO:0007669"/>
    <property type="project" value="TreeGrafter"/>
</dbReference>
<dbReference type="PANTHER" id="PTHR10584:SF166">
    <property type="entry name" value="RIBOKINASE"/>
    <property type="match status" value="1"/>
</dbReference>
<feature type="binding site" evidence="12">
    <location>
        <position position="250"/>
    </location>
    <ligand>
        <name>K(+)</name>
        <dbReference type="ChEBI" id="CHEBI:29103"/>
    </ligand>
</feature>
<dbReference type="UniPathway" id="UPA00916">
    <property type="reaction ID" value="UER00889"/>
</dbReference>
<gene>
    <name evidence="12" type="primary">rbsK</name>
    <name evidence="14" type="ORF">FXF68_06910</name>
</gene>
<evidence type="ECO:0000256" key="1">
    <source>
        <dbReference type="ARBA" id="ARBA00005380"/>
    </source>
</evidence>
<evidence type="ECO:0000256" key="11">
    <source>
        <dbReference type="ARBA" id="ARBA00023277"/>
    </source>
</evidence>
<feature type="binding site" evidence="12">
    <location>
        <position position="284"/>
    </location>
    <ligand>
        <name>K(+)</name>
        <dbReference type="ChEBI" id="CHEBI:29103"/>
    </ligand>
</feature>
<keyword evidence="10 12" id="KW-0630">Potassium</keyword>
<dbReference type="HAMAP" id="MF_01987">
    <property type="entry name" value="Ribokinase"/>
    <property type="match status" value="1"/>
</dbReference>
<reference evidence="14 15" key="1">
    <citation type="submission" date="2019-08" db="EMBL/GenBank/DDBJ databases">
        <title>Actinomadura sp. nov. CYP1-5 isolated from mountain soil.</title>
        <authorList>
            <person name="Songsumanus A."/>
            <person name="Kuncharoen N."/>
            <person name="Kudo T."/>
            <person name="Yuki M."/>
            <person name="Igarashi Y."/>
            <person name="Tanasupawat S."/>
        </authorList>
    </citation>
    <scope>NUCLEOTIDE SEQUENCE [LARGE SCALE GENOMIC DNA]</scope>
    <source>
        <strain evidence="14 15">CYP1-5</strain>
    </source>
</reference>
<feature type="active site" description="Proton acceptor" evidence="12">
    <location>
        <position position="254"/>
    </location>
</feature>
<dbReference type="PROSITE" id="PS00584">
    <property type="entry name" value="PFKB_KINASES_2"/>
    <property type="match status" value="1"/>
</dbReference>
<comment type="catalytic activity">
    <reaction evidence="12">
        <text>D-ribose + ATP = D-ribose 5-phosphate + ADP + H(+)</text>
        <dbReference type="Rhea" id="RHEA:13697"/>
        <dbReference type="ChEBI" id="CHEBI:15378"/>
        <dbReference type="ChEBI" id="CHEBI:30616"/>
        <dbReference type="ChEBI" id="CHEBI:47013"/>
        <dbReference type="ChEBI" id="CHEBI:78346"/>
        <dbReference type="ChEBI" id="CHEBI:456216"/>
        <dbReference type="EC" id="2.7.1.15"/>
    </reaction>
</comment>
<evidence type="ECO:0000313" key="14">
    <source>
        <dbReference type="EMBL" id="TYK53421.1"/>
    </source>
</evidence>
<dbReference type="InterPro" id="IPR002173">
    <property type="entry name" value="Carboh/pur_kinase_PfkB_CS"/>
</dbReference>
<dbReference type="PRINTS" id="PR00990">
    <property type="entry name" value="RIBOKINASE"/>
</dbReference>
<keyword evidence="12" id="KW-0963">Cytoplasm</keyword>
<name>A0A5D3FYJ6_9ACTN</name>
<feature type="binding site" evidence="12">
    <location>
        <position position="139"/>
    </location>
    <ligand>
        <name>substrate</name>
    </ligand>
</feature>
<keyword evidence="5 12" id="KW-0479">Metal-binding</keyword>
<feature type="binding site" evidence="12">
    <location>
        <position position="248"/>
    </location>
    <ligand>
        <name>K(+)</name>
        <dbReference type="ChEBI" id="CHEBI:29103"/>
    </ligand>
</feature>
<dbReference type="EMBL" id="VSRQ01000001">
    <property type="protein sequence ID" value="TYK53421.1"/>
    <property type="molecule type" value="Genomic_DNA"/>
</dbReference>
<dbReference type="RefSeq" id="WP_148758004.1">
    <property type="nucleotide sequence ID" value="NZ_VSRQ01000001.1"/>
</dbReference>
<feature type="binding site" evidence="12">
    <location>
        <begin position="253"/>
        <end position="254"/>
    </location>
    <ligand>
        <name>ATP</name>
        <dbReference type="ChEBI" id="CHEBI:30616"/>
    </ligand>
</feature>
<evidence type="ECO:0000256" key="5">
    <source>
        <dbReference type="ARBA" id="ARBA00022723"/>
    </source>
</evidence>
<comment type="pathway">
    <text evidence="12">Carbohydrate metabolism; D-ribose degradation; D-ribose 5-phosphate from beta-D-ribopyranose: step 2/2.</text>
</comment>
<feature type="binding site" evidence="12">
    <location>
        <position position="287"/>
    </location>
    <ligand>
        <name>K(+)</name>
        <dbReference type="ChEBI" id="CHEBI:29103"/>
    </ligand>
</feature>
<feature type="binding site" evidence="12">
    <location>
        <begin position="38"/>
        <end position="42"/>
    </location>
    <ligand>
        <name>substrate</name>
    </ligand>
</feature>
<keyword evidence="9 12" id="KW-0460">Magnesium</keyword>
<protein>
    <recommendedName>
        <fullName evidence="3 12">Ribokinase</fullName>
        <shortName evidence="12">RK</shortName>
        <ecNumber evidence="2 12">2.7.1.15</ecNumber>
    </recommendedName>
</protein>
<evidence type="ECO:0000256" key="9">
    <source>
        <dbReference type="ARBA" id="ARBA00022842"/>
    </source>
</evidence>
<sequence>MTVHILGAYIHDSFMYCRALPRSGESVAAHTLADSDGGKGANQAVAAARLGAPVRFIGSVGDDPIGDRALELLRREGVGATGVARVPGTATGRSFILVADDANQIVATWPGAADALDLADVDRALAHLVHGDVLSIQGEIPLAVSLHAARVASARATVVCNASPVEQFLAHPDPWSDIDVLIVNDLEGHDLLGTSGRHSGQPPADATVALSARLGVPTVIITHGAHGATLFDGRISTHLAAPKVTAVDPTGAGDAFAGAFAAELSKSESLYHSCQTAIAVASYSVTRRLCVPSYPTRNDLE</sequence>
<dbReference type="InterPro" id="IPR011611">
    <property type="entry name" value="PfkB_dom"/>
</dbReference>
<comment type="similarity">
    <text evidence="1">Belongs to the carbohydrate kinase pfkB family.</text>
</comment>
<comment type="function">
    <text evidence="12">Catalyzes the phosphorylation of ribose at O-5 in a reaction requiring ATP and magnesium. The resulting D-ribose-5-phosphate can then be used either for sythesis of nucleotides, histidine, and tryptophan, or as a component of the pentose phosphate pathway.</text>
</comment>
<feature type="binding site" evidence="12">
    <location>
        <position position="254"/>
    </location>
    <ligand>
        <name>substrate</name>
    </ligand>
</feature>
<dbReference type="InterPro" id="IPR029056">
    <property type="entry name" value="Ribokinase-like"/>
</dbReference>
<feature type="binding site" evidence="12">
    <location>
        <position position="184"/>
    </location>
    <ligand>
        <name>ATP</name>
        <dbReference type="ChEBI" id="CHEBI:30616"/>
    </ligand>
</feature>
<comment type="subunit">
    <text evidence="12">Homodimer.</text>
</comment>
<dbReference type="AlphaFoldDB" id="A0A5D3FYJ6"/>
<keyword evidence="8 12" id="KW-0067">ATP-binding</keyword>
<evidence type="ECO:0000256" key="12">
    <source>
        <dbReference type="HAMAP-Rule" id="MF_01987"/>
    </source>
</evidence>
<feature type="binding site" evidence="12">
    <location>
        <begin position="222"/>
        <end position="227"/>
    </location>
    <ligand>
        <name>ATP</name>
        <dbReference type="ChEBI" id="CHEBI:30616"/>
    </ligand>
</feature>
<feature type="binding site" evidence="12">
    <location>
        <position position="293"/>
    </location>
    <ligand>
        <name>K(+)</name>
        <dbReference type="ChEBI" id="CHEBI:29103"/>
    </ligand>
</feature>
<evidence type="ECO:0000256" key="3">
    <source>
        <dbReference type="ARBA" id="ARBA00016943"/>
    </source>
</evidence>
<keyword evidence="15" id="KW-1185">Reference proteome</keyword>
<organism evidence="14 15">
    <name type="scientific">Actinomadura decatromicini</name>
    <dbReference type="NCBI Taxonomy" id="2604572"/>
    <lineage>
        <taxon>Bacteria</taxon>
        <taxon>Bacillati</taxon>
        <taxon>Actinomycetota</taxon>
        <taxon>Actinomycetes</taxon>
        <taxon>Streptosporangiales</taxon>
        <taxon>Thermomonosporaceae</taxon>
        <taxon>Actinomadura</taxon>
    </lineage>
</organism>
<dbReference type="CDD" id="cd01174">
    <property type="entry name" value="ribokinase"/>
    <property type="match status" value="1"/>
</dbReference>
<evidence type="ECO:0000256" key="4">
    <source>
        <dbReference type="ARBA" id="ARBA00022679"/>
    </source>
</evidence>
<feature type="domain" description="Carbohydrate kinase PfkB" evidence="13">
    <location>
        <begin position="15"/>
        <end position="296"/>
    </location>
</feature>
<dbReference type="Proteomes" id="UP000323505">
    <property type="component" value="Unassembled WGS sequence"/>
</dbReference>
<dbReference type="PANTHER" id="PTHR10584">
    <property type="entry name" value="SUGAR KINASE"/>
    <property type="match status" value="1"/>
</dbReference>
<keyword evidence="11 12" id="KW-0119">Carbohydrate metabolism</keyword>
<evidence type="ECO:0000313" key="15">
    <source>
        <dbReference type="Proteomes" id="UP000323505"/>
    </source>
</evidence>
<keyword evidence="7 12" id="KW-0418">Kinase</keyword>
<comment type="cofactor">
    <cofactor evidence="12">
        <name>Mg(2+)</name>
        <dbReference type="ChEBI" id="CHEBI:18420"/>
    </cofactor>
    <text evidence="12">Requires a divalent cation, most likely magnesium in vivo, as an electrophilic catalyst to aid phosphoryl group transfer. It is the chelate of the metal and the nucleotide that is the actual substrate.</text>
</comment>
<comment type="subcellular location">
    <subcellularLocation>
        <location evidence="12">Cytoplasm</location>
    </subcellularLocation>
</comment>
<dbReference type="Pfam" id="PF00294">
    <property type="entry name" value="PfkB"/>
    <property type="match status" value="1"/>
</dbReference>
<evidence type="ECO:0000256" key="6">
    <source>
        <dbReference type="ARBA" id="ARBA00022741"/>
    </source>
</evidence>
<proteinExistence type="inferred from homology"/>
<evidence type="ECO:0000256" key="2">
    <source>
        <dbReference type="ARBA" id="ARBA00012035"/>
    </source>
</evidence>
<dbReference type="GO" id="GO:0005524">
    <property type="term" value="F:ATP binding"/>
    <property type="evidence" value="ECO:0007669"/>
    <property type="project" value="UniProtKB-UniRule"/>
</dbReference>
<comment type="activity regulation">
    <text evidence="12">Activated by a monovalent cation that binds near, but not in, the active site. The most likely occupant of the site in vivo is potassium. Ion binding induces a conformational change that may alter substrate affinity.</text>
</comment>
<dbReference type="EC" id="2.7.1.15" evidence="2 12"/>
<evidence type="ECO:0000256" key="8">
    <source>
        <dbReference type="ARBA" id="ARBA00022840"/>
    </source>
</evidence>
<dbReference type="InterPro" id="IPR011877">
    <property type="entry name" value="Ribokinase"/>
</dbReference>